<reference evidence="2 3" key="1">
    <citation type="journal article" date="2023" name="Hortic Res">
        <title>The complete reference genome for grapevine (Vitis vinifera L.) genetics and breeding.</title>
        <authorList>
            <person name="Shi X."/>
            <person name="Cao S."/>
            <person name="Wang X."/>
            <person name="Huang S."/>
            <person name="Wang Y."/>
            <person name="Liu Z."/>
            <person name="Liu W."/>
            <person name="Leng X."/>
            <person name="Peng Y."/>
            <person name="Wang N."/>
            <person name="Wang Y."/>
            <person name="Ma Z."/>
            <person name="Xu X."/>
            <person name="Zhang F."/>
            <person name="Xue H."/>
            <person name="Zhong H."/>
            <person name="Wang Y."/>
            <person name="Zhang K."/>
            <person name="Velt A."/>
            <person name="Avia K."/>
            <person name="Holtgrawe D."/>
            <person name="Grimplet J."/>
            <person name="Matus J.T."/>
            <person name="Ware D."/>
            <person name="Wu X."/>
            <person name="Wang H."/>
            <person name="Liu C."/>
            <person name="Fang Y."/>
            <person name="Rustenholz C."/>
            <person name="Cheng Z."/>
            <person name="Xiao H."/>
            <person name="Zhou Y."/>
        </authorList>
    </citation>
    <scope>NUCLEOTIDE SEQUENCE [LARGE SCALE GENOMIC DNA]</scope>
    <source>
        <strain evidence="3">cv. Pinot noir / PN40024</strain>
        <tissue evidence="2">Leaf</tissue>
    </source>
</reference>
<dbReference type="EMBL" id="CP126660">
    <property type="protein sequence ID" value="WKA01653.1"/>
    <property type="molecule type" value="Genomic_DNA"/>
</dbReference>
<sequence length="118" mass="13809">MMTEPDFTERPSTQASFTEPTYTEIPPSQAPPTLDHALWMDLFAQISSLGTRMEDLTVVSDTQFYSMENKIDQYQTVFASRFEYLQHRIDRIEDCMECLHNEMMAYLHSLFLPPPFQS</sequence>
<evidence type="ECO:0000313" key="3">
    <source>
        <dbReference type="Proteomes" id="UP001227230"/>
    </source>
</evidence>
<organism evidence="2 3">
    <name type="scientific">Vitis vinifera</name>
    <name type="common">Grape</name>
    <dbReference type="NCBI Taxonomy" id="29760"/>
    <lineage>
        <taxon>Eukaryota</taxon>
        <taxon>Viridiplantae</taxon>
        <taxon>Streptophyta</taxon>
        <taxon>Embryophyta</taxon>
        <taxon>Tracheophyta</taxon>
        <taxon>Spermatophyta</taxon>
        <taxon>Magnoliopsida</taxon>
        <taxon>eudicotyledons</taxon>
        <taxon>Gunneridae</taxon>
        <taxon>Pentapetalae</taxon>
        <taxon>rosids</taxon>
        <taxon>Vitales</taxon>
        <taxon>Vitaceae</taxon>
        <taxon>Viteae</taxon>
        <taxon>Vitis</taxon>
    </lineage>
</organism>
<feature type="region of interest" description="Disordered" evidence="1">
    <location>
        <begin position="1"/>
        <end position="28"/>
    </location>
</feature>
<evidence type="ECO:0000313" key="2">
    <source>
        <dbReference type="EMBL" id="WKA01653.1"/>
    </source>
</evidence>
<dbReference type="Proteomes" id="UP001227230">
    <property type="component" value="Chromosome 13"/>
</dbReference>
<keyword evidence="3" id="KW-1185">Reference proteome</keyword>
<evidence type="ECO:0000256" key="1">
    <source>
        <dbReference type="SAM" id="MobiDB-lite"/>
    </source>
</evidence>
<protein>
    <submittedName>
        <fullName evidence="2">Uncharacterized protein</fullName>
    </submittedName>
</protein>
<proteinExistence type="predicted"/>
<accession>A0ABY9D294</accession>
<feature type="compositionally biased region" description="Polar residues" evidence="1">
    <location>
        <begin position="10"/>
        <end position="21"/>
    </location>
</feature>
<gene>
    <name evidence="2" type="ORF">VitviT2T_019924</name>
</gene>
<name>A0ABY9D294_VITVI</name>